<evidence type="ECO:0000313" key="1">
    <source>
        <dbReference type="EMBL" id="KIL65343.1"/>
    </source>
</evidence>
<reference evidence="1 2" key="1">
    <citation type="submission" date="2014-04" db="EMBL/GenBank/DDBJ databases">
        <title>Evolutionary Origins and Diversification of the Mycorrhizal Mutualists.</title>
        <authorList>
            <consortium name="DOE Joint Genome Institute"/>
            <consortium name="Mycorrhizal Genomics Consortium"/>
            <person name="Kohler A."/>
            <person name="Kuo A."/>
            <person name="Nagy L.G."/>
            <person name="Floudas D."/>
            <person name="Copeland A."/>
            <person name="Barry K.W."/>
            <person name="Cichocki N."/>
            <person name="Veneault-Fourrey C."/>
            <person name="LaButti K."/>
            <person name="Lindquist E.A."/>
            <person name="Lipzen A."/>
            <person name="Lundell T."/>
            <person name="Morin E."/>
            <person name="Murat C."/>
            <person name="Riley R."/>
            <person name="Ohm R."/>
            <person name="Sun H."/>
            <person name="Tunlid A."/>
            <person name="Henrissat B."/>
            <person name="Grigoriev I.V."/>
            <person name="Hibbett D.S."/>
            <person name="Martin F."/>
        </authorList>
    </citation>
    <scope>NUCLEOTIDE SEQUENCE [LARGE SCALE GENOMIC DNA]</scope>
    <source>
        <strain evidence="1 2">Koide BX008</strain>
    </source>
</reference>
<proteinExistence type="predicted"/>
<organism evidence="1 2">
    <name type="scientific">Amanita muscaria (strain Koide BX008)</name>
    <dbReference type="NCBI Taxonomy" id="946122"/>
    <lineage>
        <taxon>Eukaryota</taxon>
        <taxon>Fungi</taxon>
        <taxon>Dikarya</taxon>
        <taxon>Basidiomycota</taxon>
        <taxon>Agaricomycotina</taxon>
        <taxon>Agaricomycetes</taxon>
        <taxon>Agaricomycetidae</taxon>
        <taxon>Agaricales</taxon>
        <taxon>Pluteineae</taxon>
        <taxon>Amanitaceae</taxon>
        <taxon>Amanita</taxon>
    </lineage>
</organism>
<protein>
    <recommendedName>
        <fullName evidence="3">F-box domain-containing protein</fullName>
    </recommendedName>
</protein>
<name>A0A0C2X989_AMAMK</name>
<accession>A0A0C2X989</accession>
<keyword evidence="2" id="KW-1185">Reference proteome</keyword>
<evidence type="ECO:0000313" key="2">
    <source>
        <dbReference type="Proteomes" id="UP000054549"/>
    </source>
</evidence>
<dbReference type="AlphaFoldDB" id="A0A0C2X989"/>
<evidence type="ECO:0008006" key="3">
    <source>
        <dbReference type="Google" id="ProtNLM"/>
    </source>
</evidence>
<dbReference type="Proteomes" id="UP000054549">
    <property type="component" value="Unassembled WGS sequence"/>
</dbReference>
<dbReference type="InParanoid" id="A0A0C2X989"/>
<dbReference type="SUPFAM" id="SSF52047">
    <property type="entry name" value="RNI-like"/>
    <property type="match status" value="1"/>
</dbReference>
<dbReference type="InterPro" id="IPR032675">
    <property type="entry name" value="LRR_dom_sf"/>
</dbReference>
<dbReference type="EMBL" id="KN818243">
    <property type="protein sequence ID" value="KIL65343.1"/>
    <property type="molecule type" value="Genomic_DNA"/>
</dbReference>
<sequence length="436" mass="49159">MDASATTKEDAHQISYLTELPTELLLRIGNYIRKDPNITIGELRKLRLVCKTFDAVCSHLVNLNLLLLPKGPDSLLQLRYLVDGTGKAHSDAYTTITIKNLRSLETAGASSQDKDVYTVGQAKKHVTSLPHKLDLPNVRCARWVSYTFYTSVAMIRIWFCQRLLYDHKESEWSISHSTKILLSLKNLTELELCIHDDTDVKHLFRCLEPLTGLQKLTLLPSKVTPSQARAVGNLIARNTTLTHFTCGWQPAHALQRVDPFVEVPSKKALKLEHLSLSSHCTNLQTLLPHVQTLTSVDFHSMERNTWCTAFTRAQIFPPTIKVDCLDSELVTYVGVHTKIVHLTITANAVSIDSYTGSIQYPSLFKSLVKHCGALKYLYLNTRILPVMLQTAPERLSFLRCVIDLEEIVIVNDKTLSEYPDPESIIRDVGPNFPCLE</sequence>
<dbReference type="HOGENOM" id="CLU_040183_0_0_1"/>
<dbReference type="Gene3D" id="3.80.10.10">
    <property type="entry name" value="Ribonuclease Inhibitor"/>
    <property type="match status" value="1"/>
</dbReference>
<gene>
    <name evidence="1" type="ORF">M378DRAFT_1039184</name>
</gene>